<proteinExistence type="predicted"/>
<dbReference type="RefSeq" id="WP_220197171.1">
    <property type="nucleotide sequence ID" value="NZ_BNJF01000003.1"/>
</dbReference>
<dbReference type="Proteomes" id="UP000612362">
    <property type="component" value="Unassembled WGS sequence"/>
</dbReference>
<evidence type="ECO:0000313" key="10">
    <source>
        <dbReference type="Proteomes" id="UP000612362"/>
    </source>
</evidence>
<dbReference type="PANTHER" id="PTHR23517:SF2">
    <property type="entry name" value="MULTIDRUG RESISTANCE PROTEIN MDTH"/>
    <property type="match status" value="1"/>
</dbReference>
<evidence type="ECO:0000256" key="4">
    <source>
        <dbReference type="ARBA" id="ARBA00022692"/>
    </source>
</evidence>
<feature type="transmembrane region" description="Helical" evidence="7">
    <location>
        <begin position="58"/>
        <end position="78"/>
    </location>
</feature>
<evidence type="ECO:0000256" key="1">
    <source>
        <dbReference type="ARBA" id="ARBA00004651"/>
    </source>
</evidence>
<dbReference type="PROSITE" id="PS00216">
    <property type="entry name" value="SUGAR_TRANSPORT_1"/>
    <property type="match status" value="1"/>
</dbReference>
<dbReference type="InterPro" id="IPR036259">
    <property type="entry name" value="MFS_trans_sf"/>
</dbReference>
<reference evidence="9" key="1">
    <citation type="submission" date="2020-10" db="EMBL/GenBank/DDBJ databases">
        <title>Taxonomic study of unclassified bacteria belonging to the class Ktedonobacteria.</title>
        <authorList>
            <person name="Yabe S."/>
            <person name="Wang C.M."/>
            <person name="Zheng Y."/>
            <person name="Sakai Y."/>
            <person name="Cavaletti L."/>
            <person name="Monciardini P."/>
            <person name="Donadio S."/>
        </authorList>
    </citation>
    <scope>NUCLEOTIDE SEQUENCE</scope>
    <source>
        <strain evidence="9">SOSP1-1</strain>
    </source>
</reference>
<dbReference type="AlphaFoldDB" id="A0A8J3I8F7"/>
<comment type="caution">
    <text evidence="9">The sequence shown here is derived from an EMBL/GenBank/DDBJ whole genome shotgun (WGS) entry which is preliminary data.</text>
</comment>
<feature type="transmembrane region" description="Helical" evidence="7">
    <location>
        <begin position="222"/>
        <end position="239"/>
    </location>
</feature>
<dbReference type="CDD" id="cd17329">
    <property type="entry name" value="MFS_MdtH_MDR_like"/>
    <property type="match status" value="1"/>
</dbReference>
<feature type="transmembrane region" description="Helical" evidence="7">
    <location>
        <begin position="148"/>
        <end position="168"/>
    </location>
</feature>
<keyword evidence="6 7" id="KW-0472">Membrane</keyword>
<dbReference type="InterPro" id="IPR050171">
    <property type="entry name" value="MFS_Transporters"/>
</dbReference>
<keyword evidence="4 7" id="KW-0812">Transmembrane</keyword>
<dbReference type="GO" id="GO:0005886">
    <property type="term" value="C:plasma membrane"/>
    <property type="evidence" value="ECO:0007669"/>
    <property type="project" value="UniProtKB-SubCell"/>
</dbReference>
<accession>A0A8J3I8F7</accession>
<dbReference type="Gene3D" id="1.20.1250.20">
    <property type="entry name" value="MFS general substrate transporter like domains"/>
    <property type="match status" value="1"/>
</dbReference>
<feature type="transmembrane region" description="Helical" evidence="7">
    <location>
        <begin position="349"/>
        <end position="370"/>
    </location>
</feature>
<keyword evidence="3" id="KW-1003">Cell membrane</keyword>
<name>A0A8J3I8F7_9CHLR</name>
<keyword evidence="5 7" id="KW-1133">Transmembrane helix</keyword>
<gene>
    <name evidence="9" type="ORF">KSX_61100</name>
</gene>
<evidence type="ECO:0000256" key="3">
    <source>
        <dbReference type="ARBA" id="ARBA00022475"/>
    </source>
</evidence>
<feature type="domain" description="Major facilitator superfamily (MFS) profile" evidence="8">
    <location>
        <begin position="1"/>
        <end position="400"/>
    </location>
</feature>
<protein>
    <submittedName>
        <fullName evidence="9">MFS transporter</fullName>
    </submittedName>
</protein>
<dbReference type="SUPFAM" id="SSF103473">
    <property type="entry name" value="MFS general substrate transporter"/>
    <property type="match status" value="1"/>
</dbReference>
<dbReference type="GO" id="GO:0022857">
    <property type="term" value="F:transmembrane transporter activity"/>
    <property type="evidence" value="ECO:0007669"/>
    <property type="project" value="InterPro"/>
</dbReference>
<dbReference type="PANTHER" id="PTHR23517">
    <property type="entry name" value="RESISTANCE PROTEIN MDTM, PUTATIVE-RELATED-RELATED"/>
    <property type="match status" value="1"/>
</dbReference>
<keyword evidence="2" id="KW-0813">Transport</keyword>
<dbReference type="InterPro" id="IPR011701">
    <property type="entry name" value="MFS"/>
</dbReference>
<feature type="transmembrane region" description="Helical" evidence="7">
    <location>
        <begin position="259"/>
        <end position="278"/>
    </location>
</feature>
<evidence type="ECO:0000256" key="2">
    <source>
        <dbReference type="ARBA" id="ARBA00022448"/>
    </source>
</evidence>
<feature type="transmembrane region" description="Helical" evidence="7">
    <location>
        <begin position="285"/>
        <end position="304"/>
    </location>
</feature>
<evidence type="ECO:0000256" key="5">
    <source>
        <dbReference type="ARBA" id="ARBA00022989"/>
    </source>
</evidence>
<feature type="transmembrane region" description="Helical" evidence="7">
    <location>
        <begin position="22"/>
        <end position="46"/>
    </location>
</feature>
<keyword evidence="10" id="KW-1185">Reference proteome</keyword>
<dbReference type="PROSITE" id="PS50850">
    <property type="entry name" value="MFS"/>
    <property type="match status" value="1"/>
</dbReference>
<feature type="transmembrane region" description="Helical" evidence="7">
    <location>
        <begin position="310"/>
        <end position="328"/>
    </location>
</feature>
<evidence type="ECO:0000313" key="9">
    <source>
        <dbReference type="EMBL" id="GHO47947.1"/>
    </source>
</evidence>
<evidence type="ECO:0000256" key="7">
    <source>
        <dbReference type="SAM" id="Phobius"/>
    </source>
</evidence>
<dbReference type="Pfam" id="PF07690">
    <property type="entry name" value="MFS_1"/>
    <property type="match status" value="1"/>
</dbReference>
<evidence type="ECO:0000259" key="8">
    <source>
        <dbReference type="PROSITE" id="PS50850"/>
    </source>
</evidence>
<feature type="transmembrane region" description="Helical" evidence="7">
    <location>
        <begin position="376"/>
        <end position="397"/>
    </location>
</feature>
<feature type="transmembrane region" description="Helical" evidence="7">
    <location>
        <begin position="174"/>
        <end position="194"/>
    </location>
</feature>
<dbReference type="InterPro" id="IPR020846">
    <property type="entry name" value="MFS_dom"/>
</dbReference>
<organism evidence="9 10">
    <name type="scientific">Ktedonospora formicarum</name>
    <dbReference type="NCBI Taxonomy" id="2778364"/>
    <lineage>
        <taxon>Bacteria</taxon>
        <taxon>Bacillati</taxon>
        <taxon>Chloroflexota</taxon>
        <taxon>Ktedonobacteria</taxon>
        <taxon>Ktedonobacterales</taxon>
        <taxon>Ktedonobacteraceae</taxon>
        <taxon>Ktedonospora</taxon>
    </lineage>
</organism>
<sequence length="420" mass="45442">MLSPIDRLTIIYENLQQFSRPFWTLISGSFINRAGEFIMPFIALYLTSERHFTISEATLAISLMGLGSLMAGICGGMMADFLGRRVTILVSLFSSAGLMLALGLAGSLPLIIALAILYELFSNLSLPATTAAVADMAPRGKLSETYSLHYWANNVGSAIGPVIAGVLAPISYPLLFLGDSLTTFLFGIMVWFGVPETRLPRKAKAEASREEPLHLLHALKDPWLWSYSLLGLLFEAVYFQHVTTLPLDMLAHGLNPLAYGSVMALNAVLAVAVSLPLTSFFNRRSLNTSVAIAAICLGVGMSIFSWWTSYFGYLVGVLIWTLGEILYDPISNALITDIAPKHLRGTYQGIFQTVRSGALVIGPVLGGFALQSLGSAIFWQCCFVVGLFVAAGCFVLGRIRRTFNARLPLATLPIEATAGE</sequence>
<dbReference type="InterPro" id="IPR005829">
    <property type="entry name" value="Sugar_transporter_CS"/>
</dbReference>
<comment type="subcellular location">
    <subcellularLocation>
        <location evidence="1">Cell membrane</location>
        <topology evidence="1">Multi-pass membrane protein</topology>
    </subcellularLocation>
</comment>
<dbReference type="EMBL" id="BNJF01000003">
    <property type="protein sequence ID" value="GHO47947.1"/>
    <property type="molecule type" value="Genomic_DNA"/>
</dbReference>
<feature type="transmembrane region" description="Helical" evidence="7">
    <location>
        <begin position="98"/>
        <end position="118"/>
    </location>
</feature>
<evidence type="ECO:0000256" key="6">
    <source>
        <dbReference type="ARBA" id="ARBA00023136"/>
    </source>
</evidence>